<keyword evidence="1" id="KW-1133">Transmembrane helix</keyword>
<dbReference type="Proteomes" id="UP001549184">
    <property type="component" value="Unassembled WGS sequence"/>
</dbReference>
<dbReference type="EMBL" id="JBEPMU010000010">
    <property type="protein sequence ID" value="MET3654817.1"/>
    <property type="molecule type" value="Genomic_DNA"/>
</dbReference>
<dbReference type="Pfam" id="PF07963">
    <property type="entry name" value="N_methyl"/>
    <property type="match status" value="1"/>
</dbReference>
<dbReference type="NCBIfam" id="TIGR02523">
    <property type="entry name" value="type_IV_pilV"/>
    <property type="match status" value="1"/>
</dbReference>
<dbReference type="InterPro" id="IPR054402">
    <property type="entry name" value="Tt1218-like_dom"/>
</dbReference>
<dbReference type="RefSeq" id="WP_354016145.1">
    <property type="nucleotide sequence ID" value="NZ_JBEPMU010000010.1"/>
</dbReference>
<dbReference type="NCBIfam" id="TIGR02532">
    <property type="entry name" value="IV_pilin_GFxxxE"/>
    <property type="match status" value="1"/>
</dbReference>
<evidence type="ECO:0000313" key="4">
    <source>
        <dbReference type="Proteomes" id="UP001549184"/>
    </source>
</evidence>
<evidence type="ECO:0000256" key="1">
    <source>
        <dbReference type="SAM" id="Phobius"/>
    </source>
</evidence>
<keyword evidence="1" id="KW-0472">Membrane</keyword>
<proteinExistence type="predicted"/>
<keyword evidence="1" id="KW-0812">Transmembrane</keyword>
<name>A0ABV2K159_9GAMM</name>
<gene>
    <name evidence="3" type="ORF">ABIC75_004565</name>
</gene>
<dbReference type="InterPro" id="IPR012902">
    <property type="entry name" value="N_methyl_site"/>
</dbReference>
<dbReference type="InterPro" id="IPR013362">
    <property type="entry name" value="Pilus_4_PilV"/>
</dbReference>
<feature type="domain" description="Type IV pilin Tt1218-like" evidence="2">
    <location>
        <begin position="39"/>
        <end position="107"/>
    </location>
</feature>
<keyword evidence="4" id="KW-1185">Reference proteome</keyword>
<comment type="caution">
    <text evidence="3">The sequence shown here is derived from an EMBL/GenBank/DDBJ whole genome shotgun (WGS) entry which is preliminary data.</text>
</comment>
<evidence type="ECO:0000313" key="3">
    <source>
        <dbReference type="EMBL" id="MET3654817.1"/>
    </source>
</evidence>
<feature type="transmembrane region" description="Helical" evidence="1">
    <location>
        <begin position="12"/>
        <end position="36"/>
    </location>
</feature>
<dbReference type="Pfam" id="PF22150">
    <property type="entry name" value="Tt1218-like"/>
    <property type="match status" value="1"/>
</dbReference>
<organism evidence="3 4">
    <name type="scientific">Dyella japonica</name>
    <dbReference type="NCBI Taxonomy" id="231455"/>
    <lineage>
        <taxon>Bacteria</taxon>
        <taxon>Pseudomonadati</taxon>
        <taxon>Pseudomonadota</taxon>
        <taxon>Gammaproteobacteria</taxon>
        <taxon>Lysobacterales</taxon>
        <taxon>Rhodanobacteraceae</taxon>
        <taxon>Dyella</taxon>
    </lineage>
</organism>
<protein>
    <submittedName>
        <fullName evidence="3">Type IV pilus assembly protein PilV</fullName>
    </submittedName>
</protein>
<accession>A0ABV2K159</accession>
<reference evidence="3 4" key="1">
    <citation type="submission" date="2024-06" db="EMBL/GenBank/DDBJ databases">
        <title>Sorghum-associated microbial communities from plants grown in Nebraska, USA.</title>
        <authorList>
            <person name="Schachtman D."/>
        </authorList>
    </citation>
    <scope>NUCLEOTIDE SEQUENCE [LARGE SCALE GENOMIC DNA]</scope>
    <source>
        <strain evidence="3 4">1073</strain>
    </source>
</reference>
<evidence type="ECO:0000259" key="2">
    <source>
        <dbReference type="Pfam" id="PF22150"/>
    </source>
</evidence>
<sequence>MNTNRFNQGFGLIEVLVAVLVLSIGMLGVAGTLLAVSRSASSSYARQQAITRAYDIVDRMRANAATANNPTSSNPYIAALTPPSGAPSPDCTASACTAQQMAAFDLWQWKTSLQTSLPSGLGSVAISQGTNSTTTITVNISWNDQPAQATFAGTKTTSPANATYTIVTAL</sequence>